<dbReference type="OrthoDB" id="2940102at2759"/>
<evidence type="ECO:0000313" key="2">
    <source>
        <dbReference type="Proteomes" id="UP000054007"/>
    </source>
</evidence>
<accession>A0A0D7B994</accession>
<organism evidence="1 2">
    <name type="scientific">Cylindrobasidium torrendii FP15055 ss-10</name>
    <dbReference type="NCBI Taxonomy" id="1314674"/>
    <lineage>
        <taxon>Eukaryota</taxon>
        <taxon>Fungi</taxon>
        <taxon>Dikarya</taxon>
        <taxon>Basidiomycota</taxon>
        <taxon>Agaricomycotina</taxon>
        <taxon>Agaricomycetes</taxon>
        <taxon>Agaricomycetidae</taxon>
        <taxon>Agaricales</taxon>
        <taxon>Marasmiineae</taxon>
        <taxon>Physalacriaceae</taxon>
        <taxon>Cylindrobasidium</taxon>
    </lineage>
</organism>
<evidence type="ECO:0000313" key="1">
    <source>
        <dbReference type="EMBL" id="KIY67082.1"/>
    </source>
</evidence>
<dbReference type="STRING" id="1314674.A0A0D7B994"/>
<proteinExistence type="predicted"/>
<keyword evidence="2" id="KW-1185">Reference proteome</keyword>
<gene>
    <name evidence="1" type="ORF">CYLTODRAFT_422853</name>
</gene>
<dbReference type="AlphaFoldDB" id="A0A0D7B994"/>
<reference evidence="1 2" key="1">
    <citation type="journal article" date="2015" name="Fungal Genet. Biol.">
        <title>Evolution of novel wood decay mechanisms in Agaricales revealed by the genome sequences of Fistulina hepatica and Cylindrobasidium torrendii.</title>
        <authorList>
            <person name="Floudas D."/>
            <person name="Held B.W."/>
            <person name="Riley R."/>
            <person name="Nagy L.G."/>
            <person name="Koehler G."/>
            <person name="Ransdell A.S."/>
            <person name="Younus H."/>
            <person name="Chow J."/>
            <person name="Chiniquy J."/>
            <person name="Lipzen A."/>
            <person name="Tritt A."/>
            <person name="Sun H."/>
            <person name="Haridas S."/>
            <person name="LaButti K."/>
            <person name="Ohm R.A."/>
            <person name="Kues U."/>
            <person name="Blanchette R.A."/>
            <person name="Grigoriev I.V."/>
            <person name="Minto R.E."/>
            <person name="Hibbett D.S."/>
        </authorList>
    </citation>
    <scope>NUCLEOTIDE SEQUENCE [LARGE SCALE GENOMIC DNA]</scope>
    <source>
        <strain evidence="1 2">FP15055 ss-10</strain>
    </source>
</reference>
<dbReference type="Proteomes" id="UP000054007">
    <property type="component" value="Unassembled WGS sequence"/>
</dbReference>
<name>A0A0D7B994_9AGAR</name>
<sequence>MAGTTFALEKRIGRMSIAFSNRLYHAQVEPHLTYGCELTLDTGNHIDGLEKAQLGFLRRSLGVSRRSSVAPLFILTGIQPIRFTRAKIMVRYLGYLDNLAPESLGYAAAMESKRRAGLYHNTHHLRARLALAALPWPVDIGDTVDKMGSKEWCEDVIKRIDEAADRWIVSELRSNKRTRLLSLLLHADKSVFQKGRILPPVRLLNVDYRAAMASLLTSEHPLAIEILRRAERGRPAYPREARLCRFCNDAVEDEVHAVLVCKSNAAILASRETMWTRLQERVDLPAGLAGQRREDEQGLLDLLAFEKGLGQIGRHVFTVLETYREAAMYIPNALQQSVSDDVDIDMDDDTGIDDPAGGDNENAWEKELDFLLGGVA</sequence>
<protein>
    <recommendedName>
        <fullName evidence="3">Reverse transcriptase zinc-binding domain-containing protein</fullName>
    </recommendedName>
</protein>
<dbReference type="EMBL" id="KN880535">
    <property type="protein sequence ID" value="KIY67082.1"/>
    <property type="molecule type" value="Genomic_DNA"/>
</dbReference>
<evidence type="ECO:0008006" key="3">
    <source>
        <dbReference type="Google" id="ProtNLM"/>
    </source>
</evidence>